<reference evidence="1 2" key="1">
    <citation type="submission" date="2014-04" db="EMBL/GenBank/DDBJ databases">
        <authorList>
            <consortium name="DOE Joint Genome Institute"/>
            <person name="Kuo A."/>
            <person name="Kohler A."/>
            <person name="Jargeat P."/>
            <person name="Nagy L.G."/>
            <person name="Floudas D."/>
            <person name="Copeland A."/>
            <person name="Barry K.W."/>
            <person name="Cichocki N."/>
            <person name="Veneault-Fourrey C."/>
            <person name="LaButti K."/>
            <person name="Lindquist E.A."/>
            <person name="Lipzen A."/>
            <person name="Lundell T."/>
            <person name="Morin E."/>
            <person name="Murat C."/>
            <person name="Sun H."/>
            <person name="Tunlid A."/>
            <person name="Henrissat B."/>
            <person name="Grigoriev I.V."/>
            <person name="Hibbett D.S."/>
            <person name="Martin F."/>
            <person name="Nordberg H.P."/>
            <person name="Cantor M.N."/>
            <person name="Hua S.X."/>
        </authorList>
    </citation>
    <scope>NUCLEOTIDE SEQUENCE [LARGE SCALE GENOMIC DNA]</scope>
    <source>
        <strain evidence="1 2">Ve08.2h10</strain>
    </source>
</reference>
<dbReference type="OrthoDB" id="10638262at2759"/>
<dbReference type="InParanoid" id="A0A0D0D190"/>
<organism evidence="1 2">
    <name type="scientific">Paxillus rubicundulus Ve08.2h10</name>
    <dbReference type="NCBI Taxonomy" id="930991"/>
    <lineage>
        <taxon>Eukaryota</taxon>
        <taxon>Fungi</taxon>
        <taxon>Dikarya</taxon>
        <taxon>Basidiomycota</taxon>
        <taxon>Agaricomycotina</taxon>
        <taxon>Agaricomycetes</taxon>
        <taxon>Agaricomycetidae</taxon>
        <taxon>Boletales</taxon>
        <taxon>Paxilineae</taxon>
        <taxon>Paxillaceae</taxon>
        <taxon>Paxillus</taxon>
    </lineage>
</organism>
<accession>A0A0D0D190</accession>
<proteinExistence type="predicted"/>
<gene>
    <name evidence="1" type="ORF">PAXRUDRAFT_387320</name>
</gene>
<sequence>MWATHRACQLTLPTRRSRAPDSASSITTRETPSLRWFAHAGPRTCFPRHMPLAFPRVVGGPPGAILLLYPGAFQSKLRAVDCARLFVAS</sequence>
<dbReference type="AlphaFoldDB" id="A0A0D0D190"/>
<dbReference type="Proteomes" id="UP000054538">
    <property type="component" value="Unassembled WGS sequence"/>
</dbReference>
<name>A0A0D0D190_9AGAM</name>
<keyword evidence="2" id="KW-1185">Reference proteome</keyword>
<protein>
    <submittedName>
        <fullName evidence="1">Uncharacterized protein</fullName>
    </submittedName>
</protein>
<dbReference type="EMBL" id="KN827045">
    <property type="protein sequence ID" value="KIK77321.1"/>
    <property type="molecule type" value="Genomic_DNA"/>
</dbReference>
<evidence type="ECO:0000313" key="1">
    <source>
        <dbReference type="EMBL" id="KIK77321.1"/>
    </source>
</evidence>
<dbReference type="HOGENOM" id="CLU_2455397_0_0_1"/>
<evidence type="ECO:0000313" key="2">
    <source>
        <dbReference type="Proteomes" id="UP000054538"/>
    </source>
</evidence>
<reference evidence="2" key="2">
    <citation type="submission" date="2015-01" db="EMBL/GenBank/DDBJ databases">
        <title>Evolutionary Origins and Diversification of the Mycorrhizal Mutualists.</title>
        <authorList>
            <consortium name="DOE Joint Genome Institute"/>
            <consortium name="Mycorrhizal Genomics Consortium"/>
            <person name="Kohler A."/>
            <person name="Kuo A."/>
            <person name="Nagy L.G."/>
            <person name="Floudas D."/>
            <person name="Copeland A."/>
            <person name="Barry K.W."/>
            <person name="Cichocki N."/>
            <person name="Veneault-Fourrey C."/>
            <person name="LaButti K."/>
            <person name="Lindquist E.A."/>
            <person name="Lipzen A."/>
            <person name="Lundell T."/>
            <person name="Morin E."/>
            <person name="Murat C."/>
            <person name="Riley R."/>
            <person name="Ohm R."/>
            <person name="Sun H."/>
            <person name="Tunlid A."/>
            <person name="Henrissat B."/>
            <person name="Grigoriev I.V."/>
            <person name="Hibbett D.S."/>
            <person name="Martin F."/>
        </authorList>
    </citation>
    <scope>NUCLEOTIDE SEQUENCE [LARGE SCALE GENOMIC DNA]</scope>
    <source>
        <strain evidence="2">Ve08.2h10</strain>
    </source>
</reference>